<evidence type="ECO:0000259" key="3">
    <source>
        <dbReference type="Pfam" id="PF00561"/>
    </source>
</evidence>
<feature type="domain" description="AB hydrolase-1" evidence="3">
    <location>
        <begin position="193"/>
        <end position="452"/>
    </location>
</feature>
<evidence type="ECO:0000256" key="1">
    <source>
        <dbReference type="ARBA" id="ARBA00010884"/>
    </source>
</evidence>
<dbReference type="GO" id="GO:0047372">
    <property type="term" value="F:monoacylglycerol lipase activity"/>
    <property type="evidence" value="ECO:0007669"/>
    <property type="project" value="TreeGrafter"/>
</dbReference>
<dbReference type="PANTHER" id="PTHR10794:SF44">
    <property type="entry name" value="MEDIUM-CHAIN FATTY ACID ETHYL ESTER SYNTHASE_ESTERASE 1-RELATED"/>
    <property type="match status" value="1"/>
</dbReference>
<dbReference type="VEuPathDB" id="FungiDB:HGUI_03185"/>
<evidence type="ECO:0000313" key="4">
    <source>
        <dbReference type="EMBL" id="SGZ40985.1"/>
    </source>
</evidence>
<dbReference type="SUPFAM" id="SSF53474">
    <property type="entry name" value="alpha/beta-Hydrolases"/>
    <property type="match status" value="1"/>
</dbReference>
<dbReference type="InterPro" id="IPR029058">
    <property type="entry name" value="AB_hydrolase_fold"/>
</dbReference>
<organism evidence="4 5">
    <name type="scientific">Hanseniaspora guilliermondii</name>
    <dbReference type="NCBI Taxonomy" id="56406"/>
    <lineage>
        <taxon>Eukaryota</taxon>
        <taxon>Fungi</taxon>
        <taxon>Dikarya</taxon>
        <taxon>Ascomycota</taxon>
        <taxon>Saccharomycotina</taxon>
        <taxon>Saccharomycetes</taxon>
        <taxon>Saccharomycodales</taxon>
        <taxon>Saccharomycodaceae</taxon>
        <taxon>Hanseniaspora</taxon>
    </lineage>
</organism>
<dbReference type="GO" id="GO:0008126">
    <property type="term" value="F:acetylesterase activity"/>
    <property type="evidence" value="ECO:0007669"/>
    <property type="project" value="TreeGrafter"/>
</dbReference>
<feature type="active site" description="Charge relay system" evidence="2">
    <location>
        <position position="273"/>
    </location>
</feature>
<protein>
    <submittedName>
        <fullName evidence="4">Related to Medium-chain fatty acid ethyl ester synthase/esterase 2</fullName>
    </submittedName>
</protein>
<feature type="active site" description="Charge relay system" evidence="2">
    <location>
        <position position="447"/>
    </location>
</feature>
<keyword evidence="5" id="KW-1185">Reference proteome</keyword>
<dbReference type="AlphaFoldDB" id="A0A1L0CR27"/>
<accession>A0A1L0CR27</accession>
<dbReference type="Gene3D" id="3.40.50.1820">
    <property type="entry name" value="alpha/beta hydrolase"/>
    <property type="match status" value="1"/>
</dbReference>
<dbReference type="InterPro" id="IPR012020">
    <property type="entry name" value="ABHD4"/>
</dbReference>
<dbReference type="Pfam" id="PF00561">
    <property type="entry name" value="Abhydrolase_1"/>
    <property type="match status" value="1"/>
</dbReference>
<reference evidence="5" key="1">
    <citation type="submission" date="2016-11" db="EMBL/GenBank/DDBJ databases">
        <authorList>
            <person name="Guldener U."/>
        </authorList>
    </citation>
    <scope>NUCLEOTIDE SEQUENCE [LARGE SCALE GENOMIC DNA]</scope>
</reference>
<dbReference type="GO" id="GO:0051792">
    <property type="term" value="P:medium-chain fatty acid biosynthetic process"/>
    <property type="evidence" value="ECO:0007669"/>
    <property type="project" value="TreeGrafter"/>
</dbReference>
<evidence type="ECO:0000256" key="2">
    <source>
        <dbReference type="PIRSR" id="PIRSR005211-1"/>
    </source>
</evidence>
<dbReference type="InterPro" id="IPR000073">
    <property type="entry name" value="AB_hydrolase_1"/>
</dbReference>
<dbReference type="PIRSF" id="PIRSF005211">
    <property type="entry name" value="Ab_hydro_YheT"/>
    <property type="match status" value="1"/>
</dbReference>
<dbReference type="OrthoDB" id="5954035at2759"/>
<dbReference type="GO" id="GO:0051793">
    <property type="term" value="P:medium-chain fatty acid catabolic process"/>
    <property type="evidence" value="ECO:0007669"/>
    <property type="project" value="TreeGrafter"/>
</dbReference>
<proteinExistence type="inferred from homology"/>
<gene>
    <name evidence="4" type="ORF">HGUI_03185</name>
</gene>
<evidence type="ECO:0000313" key="5">
    <source>
        <dbReference type="Proteomes" id="UP000183365"/>
    </source>
</evidence>
<dbReference type="Proteomes" id="UP000183365">
    <property type="component" value="Unassembled WGS sequence"/>
</dbReference>
<dbReference type="PANTHER" id="PTHR10794">
    <property type="entry name" value="ABHYDROLASE DOMAIN-CONTAINING PROTEIN"/>
    <property type="match status" value="1"/>
</dbReference>
<dbReference type="InterPro" id="IPR050960">
    <property type="entry name" value="AB_hydrolase_4_sf"/>
</dbReference>
<comment type="similarity">
    <text evidence="1">Belongs to the AB hydrolase superfamily. AB hydrolase 4 family.</text>
</comment>
<name>A0A1L0CR27_9ASCO</name>
<feature type="active site" description="Charge relay system" evidence="2">
    <location>
        <position position="417"/>
    </location>
</feature>
<dbReference type="EMBL" id="FQNF01000073">
    <property type="protein sequence ID" value="SGZ40985.1"/>
    <property type="molecule type" value="Genomic_DNA"/>
</dbReference>
<sequence>MPELLLPKEKNYSSVPVEHPSKITDRLPILTPWKWSYTGKVSQINSNTKELTLTDGSNKTIKFHEFIDEYVPAFKDKATFSLKPTLFTGMLQTLALYDPSLNKFFKIFYGRELFEYKDGGVCSIDYVMNKSKDWETKYSFEYSSDGKIKNFDKEKFKQDEESTHLPDWPRLHPRTKILTLEELKEVKASNTKPLVLICHGLCGGSHETIIRATIDKIDLNVFDVAVINSRGCARTKIMSEKLFSAYSTDDIREIVTAKLNENPDRHIYLMGFSFGATIVSNYLGEEGDKCPITSAVTISNPWDMIYSYEKMTFDFWAKRLFSKSIVKFLVRTVEVNLPALERLRNENVAKNDSRAHVFTKENIIKAKGFQTTAEFDDTFTAPYMGFNSAVEYYSNAGSINRLPNIKIPLLAINSEDDPIVGSTSKSLKNVVLNNENVMYLSTSLGGHLAYLTSDNDSFITKPIAEYLYNFEKHLA</sequence>